<reference evidence="2 3" key="1">
    <citation type="submission" date="2019-07" db="EMBL/GenBank/DDBJ databases">
        <title>Genomic Encyclopedia of Type Strains, Phase I: the one thousand microbial genomes (KMG-I) project.</title>
        <authorList>
            <person name="Kyrpides N."/>
        </authorList>
    </citation>
    <scope>NUCLEOTIDE SEQUENCE [LARGE SCALE GENOMIC DNA]</scope>
    <source>
        <strain evidence="2 3">DSM 6562</strain>
    </source>
</reference>
<dbReference type="PANTHER" id="PTHR13016">
    <property type="entry name" value="AMMECR1 HOMOLOG"/>
    <property type="match status" value="1"/>
</dbReference>
<dbReference type="InterPro" id="IPR002733">
    <property type="entry name" value="AMMECR1_domain"/>
</dbReference>
<feature type="domain" description="AMMECR1" evidence="1">
    <location>
        <begin position="284"/>
        <end position="455"/>
    </location>
</feature>
<name>A0A5S4ZNG3_9FIRM</name>
<accession>A0A5S4ZNG3</accession>
<dbReference type="Pfam" id="PF02900">
    <property type="entry name" value="LigB"/>
    <property type="match status" value="1"/>
</dbReference>
<dbReference type="GO" id="GO:0008198">
    <property type="term" value="F:ferrous iron binding"/>
    <property type="evidence" value="ECO:0007669"/>
    <property type="project" value="InterPro"/>
</dbReference>
<protein>
    <submittedName>
        <fullName evidence="2">Uncharacterized protein (TIGR00296 family)/AmmeMemoRadiSam system protein A/AmmeMemoRadiSam system protein B</fullName>
    </submittedName>
</protein>
<proteinExistence type="predicted"/>
<evidence type="ECO:0000313" key="3">
    <source>
        <dbReference type="Proteomes" id="UP000323166"/>
    </source>
</evidence>
<dbReference type="CDD" id="cd07951">
    <property type="entry name" value="ED_3B_N_AMMECR1"/>
    <property type="match status" value="1"/>
</dbReference>
<dbReference type="EMBL" id="VNHM01000018">
    <property type="protein sequence ID" value="TYO93800.1"/>
    <property type="molecule type" value="Genomic_DNA"/>
</dbReference>
<evidence type="ECO:0000313" key="2">
    <source>
        <dbReference type="EMBL" id="TYO93800.1"/>
    </source>
</evidence>
<dbReference type="AlphaFoldDB" id="A0A5S4ZNG3"/>
<dbReference type="Proteomes" id="UP000323166">
    <property type="component" value="Unassembled WGS sequence"/>
</dbReference>
<dbReference type="InterPro" id="IPR004183">
    <property type="entry name" value="Xdiol_dOase_suB"/>
</dbReference>
<keyword evidence="3" id="KW-1185">Reference proteome</keyword>
<dbReference type="PANTHER" id="PTHR13016:SF0">
    <property type="entry name" value="AMME SYNDROME CANDIDATE GENE 1 PROTEIN"/>
    <property type="match status" value="1"/>
</dbReference>
<dbReference type="Gene3D" id="3.40.830.10">
    <property type="entry name" value="LigB-like"/>
    <property type="match status" value="1"/>
</dbReference>
<dbReference type="Gene3D" id="3.30.700.20">
    <property type="entry name" value="Hypothetical protein ph0010, domain 1"/>
    <property type="match status" value="1"/>
</dbReference>
<evidence type="ECO:0000259" key="1">
    <source>
        <dbReference type="PROSITE" id="PS51112"/>
    </source>
</evidence>
<dbReference type="InterPro" id="IPR027485">
    <property type="entry name" value="AMMECR1_N"/>
</dbReference>
<dbReference type="Gene3D" id="3.30.1490.150">
    <property type="entry name" value="Hypothetical protein ph0010, domain 2"/>
    <property type="match status" value="1"/>
</dbReference>
<gene>
    <name evidence="2" type="ORF">LX24_02600</name>
</gene>
<organism evidence="2 3">
    <name type="scientific">Desulfallas thermosapovorans DSM 6562</name>
    <dbReference type="NCBI Taxonomy" id="1121431"/>
    <lineage>
        <taxon>Bacteria</taxon>
        <taxon>Bacillati</taxon>
        <taxon>Bacillota</taxon>
        <taxon>Clostridia</taxon>
        <taxon>Eubacteriales</taxon>
        <taxon>Desulfallaceae</taxon>
        <taxon>Desulfallas</taxon>
    </lineage>
</organism>
<dbReference type="NCBIfam" id="TIGR00296">
    <property type="entry name" value="TIGR00296 family protein"/>
    <property type="match status" value="1"/>
</dbReference>
<dbReference type="SUPFAM" id="SSF143447">
    <property type="entry name" value="AMMECR1-like"/>
    <property type="match status" value="1"/>
</dbReference>
<comment type="caution">
    <text evidence="2">The sequence shown here is derived from an EMBL/GenBank/DDBJ whole genome shotgun (WGS) entry which is preliminary data.</text>
</comment>
<dbReference type="InterPro" id="IPR023473">
    <property type="entry name" value="AMMECR1"/>
</dbReference>
<dbReference type="SUPFAM" id="SSF53213">
    <property type="entry name" value="LigB-like"/>
    <property type="match status" value="1"/>
</dbReference>
<dbReference type="InterPro" id="IPR036071">
    <property type="entry name" value="AMMECR1_dom_sf"/>
</dbReference>
<dbReference type="InterPro" id="IPR027623">
    <property type="entry name" value="AmmeMemoSam_A"/>
</dbReference>
<dbReference type="PROSITE" id="PS51112">
    <property type="entry name" value="AMMECR1"/>
    <property type="match status" value="1"/>
</dbReference>
<dbReference type="GO" id="GO:0016702">
    <property type="term" value="F:oxidoreductase activity, acting on single donors with incorporation of molecular oxygen, incorporation of two atoms of oxygen"/>
    <property type="evidence" value="ECO:0007669"/>
    <property type="project" value="UniProtKB-ARBA"/>
</dbReference>
<sequence>MVPEVGQGRDEDVSHTKGAMLELGRRVSDSGADTLVMITPHGAVFSDGIGINAVKRLEGDLGRFGAAGVRFALNNDVELMQAIGKVAAGKGITVAALDNALAGRYGVSTGLDHGITAPLYFIREAGVNLPLVHVSMGLLPFHELYAFGVAVREAADQLNRKIAVLASADLSHRLTPDAPAGYHPAGKEFDSRLVELVGAADVEGICGLDPELAENAGECGLRSIIMMLGTLDGVTIGSEVLSYEGPFGVGYMVAALVPGARDDNRLFLGKLRQAALYRAGAKRAAESFPVRLARQVLERYFSGAKNKLFDPAQVPEEFKNNRAGVFVSLKKHGQLRGCIGTIAPTYNTIAEEIAHNAISAAIRDPRFNPVEPGELPELDISVDVLTDPEPVQGLNELDPRRYGVIVSAGGRRGLLLPDLEGINTVEEQVNIARQKAGIGPGEAVRLERFEVVRYR</sequence>
<dbReference type="Pfam" id="PF01871">
    <property type="entry name" value="AMMECR1"/>
    <property type="match status" value="1"/>
</dbReference>
<dbReference type="NCBIfam" id="TIGR04335">
    <property type="entry name" value="AmmeMemoSam_A"/>
    <property type="match status" value="1"/>
</dbReference>